<dbReference type="InterPro" id="IPR000477">
    <property type="entry name" value="RT_dom"/>
</dbReference>
<proteinExistence type="predicted"/>
<evidence type="ECO:0000313" key="2">
    <source>
        <dbReference type="EMBL" id="KAH3844625.1"/>
    </source>
</evidence>
<gene>
    <name evidence="2" type="ORF">DPMN_086884</name>
</gene>
<reference evidence="2" key="2">
    <citation type="submission" date="2020-11" db="EMBL/GenBank/DDBJ databases">
        <authorList>
            <person name="McCartney M.A."/>
            <person name="Auch B."/>
            <person name="Kono T."/>
            <person name="Mallez S."/>
            <person name="Becker A."/>
            <person name="Gohl D.M."/>
            <person name="Silverstein K.A.T."/>
            <person name="Koren S."/>
            <person name="Bechman K.B."/>
            <person name="Herman A."/>
            <person name="Abrahante J.E."/>
            <person name="Garbe J."/>
        </authorList>
    </citation>
    <scope>NUCLEOTIDE SEQUENCE</scope>
    <source>
        <strain evidence="2">Duluth1</strain>
        <tissue evidence="2">Whole animal</tissue>
    </source>
</reference>
<sequence length="109" mass="12442">MDTRKAFDVVNHNILLRNLILDRINPAEWLLLCNIYSKISSCVKWQGLLSGQFNICQGVCQGDVLSTEHYKRFNNPLLLNLEERFKGASIGLIDIPHTTCVYDLVLLSH</sequence>
<protein>
    <recommendedName>
        <fullName evidence="1">Reverse transcriptase domain-containing protein</fullName>
    </recommendedName>
</protein>
<evidence type="ECO:0000259" key="1">
    <source>
        <dbReference type="PROSITE" id="PS50878"/>
    </source>
</evidence>
<name>A0A9D4KR81_DREPO</name>
<evidence type="ECO:0000313" key="3">
    <source>
        <dbReference type="Proteomes" id="UP000828390"/>
    </source>
</evidence>
<dbReference type="Proteomes" id="UP000828390">
    <property type="component" value="Unassembled WGS sequence"/>
</dbReference>
<organism evidence="2 3">
    <name type="scientific">Dreissena polymorpha</name>
    <name type="common">Zebra mussel</name>
    <name type="synonym">Mytilus polymorpha</name>
    <dbReference type="NCBI Taxonomy" id="45954"/>
    <lineage>
        <taxon>Eukaryota</taxon>
        <taxon>Metazoa</taxon>
        <taxon>Spiralia</taxon>
        <taxon>Lophotrochozoa</taxon>
        <taxon>Mollusca</taxon>
        <taxon>Bivalvia</taxon>
        <taxon>Autobranchia</taxon>
        <taxon>Heteroconchia</taxon>
        <taxon>Euheterodonta</taxon>
        <taxon>Imparidentia</taxon>
        <taxon>Neoheterodontei</taxon>
        <taxon>Myida</taxon>
        <taxon>Dreissenoidea</taxon>
        <taxon>Dreissenidae</taxon>
        <taxon>Dreissena</taxon>
    </lineage>
</organism>
<comment type="caution">
    <text evidence="2">The sequence shown here is derived from an EMBL/GenBank/DDBJ whole genome shotgun (WGS) entry which is preliminary data.</text>
</comment>
<accession>A0A9D4KR81</accession>
<feature type="domain" description="Reverse transcriptase" evidence="1">
    <location>
        <begin position="1"/>
        <end position="109"/>
    </location>
</feature>
<reference evidence="2" key="1">
    <citation type="journal article" date="2019" name="bioRxiv">
        <title>The Genome of the Zebra Mussel, Dreissena polymorpha: A Resource for Invasive Species Research.</title>
        <authorList>
            <person name="McCartney M.A."/>
            <person name="Auch B."/>
            <person name="Kono T."/>
            <person name="Mallez S."/>
            <person name="Zhang Y."/>
            <person name="Obille A."/>
            <person name="Becker A."/>
            <person name="Abrahante J.E."/>
            <person name="Garbe J."/>
            <person name="Badalamenti J.P."/>
            <person name="Herman A."/>
            <person name="Mangelson H."/>
            <person name="Liachko I."/>
            <person name="Sullivan S."/>
            <person name="Sone E.D."/>
            <person name="Koren S."/>
            <person name="Silverstein K.A.T."/>
            <person name="Beckman K.B."/>
            <person name="Gohl D.M."/>
        </authorList>
    </citation>
    <scope>NUCLEOTIDE SEQUENCE</scope>
    <source>
        <strain evidence="2">Duluth1</strain>
        <tissue evidence="2">Whole animal</tissue>
    </source>
</reference>
<dbReference type="EMBL" id="JAIWYP010000003">
    <property type="protein sequence ID" value="KAH3844625.1"/>
    <property type="molecule type" value="Genomic_DNA"/>
</dbReference>
<dbReference type="AlphaFoldDB" id="A0A9D4KR81"/>
<keyword evidence="3" id="KW-1185">Reference proteome</keyword>
<dbReference type="PROSITE" id="PS50878">
    <property type="entry name" value="RT_POL"/>
    <property type="match status" value="1"/>
</dbReference>